<dbReference type="SUPFAM" id="SSF48208">
    <property type="entry name" value="Six-hairpin glycosidases"/>
    <property type="match status" value="1"/>
</dbReference>
<dbReference type="GO" id="GO:0005975">
    <property type="term" value="P:carbohydrate metabolic process"/>
    <property type="evidence" value="ECO:0007669"/>
    <property type="project" value="InterPro"/>
</dbReference>
<dbReference type="InterPro" id="IPR012669">
    <property type="entry name" value="Pectate_lyase"/>
</dbReference>
<accession>G4SYU7</accession>
<dbReference type="InterPro" id="IPR012341">
    <property type="entry name" value="6hp_glycosidase-like_sf"/>
</dbReference>
<dbReference type="Gene3D" id="1.50.10.10">
    <property type="match status" value="1"/>
</dbReference>
<evidence type="ECO:0008006" key="3">
    <source>
        <dbReference type="Google" id="ProtNLM"/>
    </source>
</evidence>
<sequence>MNLNHKTRVLKELFRLGKTPLQDASVHLNATIDWLCYAQDSTPDAGVSQTYLVKNQHWANSYPETTGYIIPTFYSYAALTGREDIRERARQMTEWECDIQTKSGGVLAGALGDCDKPTIFNTGQVLFGWARAFEEEKNERYRESAVKAANWLCDAQDDDGCWRRYGSPMTNNTVNTYNTRSAWGLLRVYQITQENKYLEAALKNIDWSLKQSFDNGWLPNNCLQDDKQPFVHTIAYAMRGFLEVGDYAKRDDFIKQAIKIGDALLTALPSNGMLSGRFDCNWHSTVKWSCLTGDAQIAINWGRLYQITGDEKYKEAMQKILKFVKSTQKLTGDIREQGGIKGSHPINGDYHPWQYPNWAAKFYADALMIECTIFNKLKTGQRFINDG</sequence>
<dbReference type="KEGG" id="mah:MEALZ_2720"/>
<dbReference type="GO" id="GO:0016020">
    <property type="term" value="C:membrane"/>
    <property type="evidence" value="ECO:0007669"/>
    <property type="project" value="InterPro"/>
</dbReference>
<proteinExistence type="predicted"/>
<dbReference type="InterPro" id="IPR008928">
    <property type="entry name" value="6-hairpin_glycosidase_sf"/>
</dbReference>
<organism evidence="1 2">
    <name type="scientific">Methylotuvimicrobium alcaliphilum (strain DSM 19304 / NCIMB 14124 / VKM B-2133 / 20Z)</name>
    <name type="common">Methylomicrobium alcaliphilum</name>
    <dbReference type="NCBI Taxonomy" id="1091494"/>
    <lineage>
        <taxon>Bacteria</taxon>
        <taxon>Pseudomonadati</taxon>
        <taxon>Pseudomonadota</taxon>
        <taxon>Gammaproteobacteria</taxon>
        <taxon>Methylococcales</taxon>
        <taxon>Methylococcaceae</taxon>
        <taxon>Methylotuvimicrobium</taxon>
    </lineage>
</organism>
<dbReference type="EMBL" id="FO082060">
    <property type="protein sequence ID" value="CCE24394.1"/>
    <property type="molecule type" value="Genomic_DNA"/>
</dbReference>
<dbReference type="GO" id="GO:0005509">
    <property type="term" value="F:calcium ion binding"/>
    <property type="evidence" value="ECO:0007669"/>
    <property type="project" value="InterPro"/>
</dbReference>
<dbReference type="STRING" id="1091494.MEALZ_2720"/>
<dbReference type="PATRIC" id="fig|271065.3.peg.2792"/>
<dbReference type="AlphaFoldDB" id="G4SYU7"/>
<dbReference type="Pfam" id="PF09492">
    <property type="entry name" value="Pec_lyase"/>
    <property type="match status" value="1"/>
</dbReference>
<gene>
    <name evidence="1" type="ordered locus">MEALZ_2720</name>
</gene>
<dbReference type="Gene3D" id="1.50.10.20">
    <property type="match status" value="1"/>
</dbReference>
<dbReference type="InterPro" id="IPR001382">
    <property type="entry name" value="Glyco_hydro_47"/>
</dbReference>
<reference evidence="2" key="1">
    <citation type="journal article" date="2012" name="J. Bacteriol.">
        <title>Genome sequence of the haloalkaliphilic methanotrophic bacterium Methylomicrobium alcaliphilum 20Z.</title>
        <authorList>
            <person name="Vuilleumier S."/>
            <person name="Khmelenina V.N."/>
            <person name="Bringel F."/>
            <person name="Reshetnikov A.S."/>
            <person name="Lajus A."/>
            <person name="Mangenot S."/>
            <person name="Rouy Z."/>
            <person name="Op den Camp H.J."/>
            <person name="Jetten M.S."/>
            <person name="Dispirito A.A."/>
            <person name="Dunfield P."/>
            <person name="Klotz M.G."/>
            <person name="Semrau J.D."/>
            <person name="Stein L.Y."/>
            <person name="Barbe V."/>
            <person name="Medigue C."/>
            <person name="Trotsenko Y.A."/>
            <person name="Kalyuzhnaya M.G."/>
        </authorList>
    </citation>
    <scope>NUCLEOTIDE SEQUENCE [LARGE SCALE GENOMIC DNA]</scope>
    <source>
        <strain evidence="2">DSM 19304 / NCIMB 14124 / VKM B-2133 / 20Z</strain>
    </source>
</reference>
<protein>
    <recommendedName>
        <fullName evidence="3">Squalene cyclase C-terminal domain-containing protein</fullName>
    </recommendedName>
</protein>
<dbReference type="GO" id="GO:0004571">
    <property type="term" value="F:mannosyl-oligosaccharide 1,2-alpha-mannosidase activity"/>
    <property type="evidence" value="ECO:0007669"/>
    <property type="project" value="InterPro"/>
</dbReference>
<dbReference type="HOGENOM" id="CLU_728898_0_0_6"/>
<evidence type="ECO:0000313" key="1">
    <source>
        <dbReference type="EMBL" id="CCE24394.1"/>
    </source>
</evidence>
<name>G4SYU7_META2</name>
<dbReference type="Pfam" id="PF01532">
    <property type="entry name" value="Glyco_hydro_47"/>
    <property type="match status" value="1"/>
</dbReference>
<keyword evidence="2" id="KW-1185">Reference proteome</keyword>
<dbReference type="Proteomes" id="UP000008315">
    <property type="component" value="Chromosome"/>
</dbReference>
<evidence type="ECO:0000313" key="2">
    <source>
        <dbReference type="Proteomes" id="UP000008315"/>
    </source>
</evidence>